<proteinExistence type="inferred from homology"/>
<evidence type="ECO:0000256" key="8">
    <source>
        <dbReference type="ARBA" id="ARBA00022833"/>
    </source>
</evidence>
<dbReference type="EC" id="2.7.7.-" evidence="10"/>
<dbReference type="Proteomes" id="UP000030653">
    <property type="component" value="Unassembled WGS sequence"/>
</dbReference>
<protein>
    <recommendedName>
        <fullName evidence="10">DNA primase</fullName>
        <ecNumber evidence="10">2.7.7.-</ecNumber>
    </recommendedName>
</protein>
<dbReference type="EMBL" id="JH795862">
    <property type="protein sequence ID" value="EJU02110.1"/>
    <property type="molecule type" value="Genomic_DNA"/>
</dbReference>
<evidence type="ECO:0000256" key="4">
    <source>
        <dbReference type="ARBA" id="ARBA00022679"/>
    </source>
</evidence>
<dbReference type="CDD" id="cd04860">
    <property type="entry name" value="AE_Prim_S"/>
    <property type="match status" value="1"/>
</dbReference>
<evidence type="ECO:0000256" key="5">
    <source>
        <dbReference type="ARBA" id="ARBA00022695"/>
    </source>
</evidence>
<keyword evidence="9" id="KW-0804">Transcription</keyword>
<dbReference type="GeneID" id="63691929"/>
<dbReference type="RefSeq" id="XP_040629007.1">
    <property type="nucleotide sequence ID" value="XM_040776867.1"/>
</dbReference>
<keyword evidence="4 10" id="KW-0808">Transferase</keyword>
<dbReference type="GO" id="GO:0003899">
    <property type="term" value="F:DNA-directed RNA polymerase activity"/>
    <property type="evidence" value="ECO:0007669"/>
    <property type="project" value="InterPro"/>
</dbReference>
<dbReference type="GO" id="GO:0006269">
    <property type="term" value="P:DNA replication, synthesis of primer"/>
    <property type="evidence" value="ECO:0007669"/>
    <property type="project" value="UniProtKB-KW"/>
</dbReference>
<keyword evidence="6 10" id="KW-0235">DNA replication</keyword>
<dbReference type="InterPro" id="IPR002755">
    <property type="entry name" value="DNA_primase_S"/>
</dbReference>
<sequence>MQVSHLEYDPSSPDVMMQFYKRLFPYRPFFHWLNHDHTPSKLFTYREFAFTLAGDVYLRYNSFANIEDFARELRRLNPSRFEVGAIYNARPRDKRTLRAGALQPQMRELVFDIDMTDYDAIRTCCSGKGICKRCWAFIAAAVTVLDSALRNQFDYHHLLWVYSGRRGIHCWVSDKSALSLTDDQRKALVGYLEVIKGGAEMVKKVNVRLGVQELGGYFSQVILEDQKCFDTEEGQETLLSLVPDKTIVGKLRKLWAASPDRTSSQKFKDLNAEISQIGDRKQAQALKQAQEDIMLQYLYPRIDAEVSKHRNHLLKAPFCIHPATGRVCVPVDPEKVDKFDPEAVPTVGGLLYELNLSQQPKAEAGADPLRGDWDRTSLKPYVQMLEKHSQALIRATREERQKRMKVEGMSDW</sequence>
<evidence type="ECO:0000256" key="6">
    <source>
        <dbReference type="ARBA" id="ARBA00022705"/>
    </source>
</evidence>
<dbReference type="GO" id="GO:0005658">
    <property type="term" value="C:alpha DNA polymerase:primase complex"/>
    <property type="evidence" value="ECO:0007669"/>
    <property type="project" value="UniProtKB-ARBA"/>
</dbReference>
<dbReference type="InterPro" id="IPR014052">
    <property type="entry name" value="DNA_primase_ssu_euk/arc"/>
</dbReference>
<organism evidence="11 12">
    <name type="scientific">Dacryopinax primogenitus (strain DJM 731)</name>
    <name type="common">Brown rot fungus</name>
    <dbReference type="NCBI Taxonomy" id="1858805"/>
    <lineage>
        <taxon>Eukaryota</taxon>
        <taxon>Fungi</taxon>
        <taxon>Dikarya</taxon>
        <taxon>Basidiomycota</taxon>
        <taxon>Agaricomycotina</taxon>
        <taxon>Dacrymycetes</taxon>
        <taxon>Dacrymycetales</taxon>
        <taxon>Dacrymycetaceae</taxon>
        <taxon>Dacryopinax</taxon>
    </lineage>
</organism>
<reference evidence="11 12" key="1">
    <citation type="journal article" date="2012" name="Science">
        <title>The Paleozoic origin of enzymatic lignin decomposition reconstructed from 31 fungal genomes.</title>
        <authorList>
            <person name="Floudas D."/>
            <person name="Binder M."/>
            <person name="Riley R."/>
            <person name="Barry K."/>
            <person name="Blanchette R.A."/>
            <person name="Henrissat B."/>
            <person name="Martinez A.T."/>
            <person name="Otillar R."/>
            <person name="Spatafora J.W."/>
            <person name="Yadav J.S."/>
            <person name="Aerts A."/>
            <person name="Benoit I."/>
            <person name="Boyd A."/>
            <person name="Carlson A."/>
            <person name="Copeland A."/>
            <person name="Coutinho P.M."/>
            <person name="de Vries R.P."/>
            <person name="Ferreira P."/>
            <person name="Findley K."/>
            <person name="Foster B."/>
            <person name="Gaskell J."/>
            <person name="Glotzer D."/>
            <person name="Gorecki P."/>
            <person name="Heitman J."/>
            <person name="Hesse C."/>
            <person name="Hori C."/>
            <person name="Igarashi K."/>
            <person name="Jurgens J.A."/>
            <person name="Kallen N."/>
            <person name="Kersten P."/>
            <person name="Kohler A."/>
            <person name="Kuees U."/>
            <person name="Kumar T.K.A."/>
            <person name="Kuo A."/>
            <person name="LaButti K."/>
            <person name="Larrondo L.F."/>
            <person name="Lindquist E."/>
            <person name="Ling A."/>
            <person name="Lombard V."/>
            <person name="Lucas S."/>
            <person name="Lundell T."/>
            <person name="Martin R."/>
            <person name="McLaughlin D.J."/>
            <person name="Morgenstern I."/>
            <person name="Morin E."/>
            <person name="Murat C."/>
            <person name="Nagy L.G."/>
            <person name="Nolan M."/>
            <person name="Ohm R.A."/>
            <person name="Patyshakuliyeva A."/>
            <person name="Rokas A."/>
            <person name="Ruiz-Duenas F.J."/>
            <person name="Sabat G."/>
            <person name="Salamov A."/>
            <person name="Samejima M."/>
            <person name="Schmutz J."/>
            <person name="Slot J.C."/>
            <person name="St John F."/>
            <person name="Stenlid J."/>
            <person name="Sun H."/>
            <person name="Sun S."/>
            <person name="Syed K."/>
            <person name="Tsang A."/>
            <person name="Wiebenga A."/>
            <person name="Young D."/>
            <person name="Pisabarro A."/>
            <person name="Eastwood D.C."/>
            <person name="Martin F."/>
            <person name="Cullen D."/>
            <person name="Grigoriev I.V."/>
            <person name="Hibbett D.S."/>
        </authorList>
    </citation>
    <scope>NUCLEOTIDE SEQUENCE [LARGE SCALE GENOMIC DNA]</scope>
    <source>
        <strain evidence="11 12">DJM-731 SS1</strain>
    </source>
</reference>
<dbReference type="NCBIfam" id="TIGR00335">
    <property type="entry name" value="primase_sml"/>
    <property type="match status" value="1"/>
</dbReference>
<dbReference type="OrthoDB" id="19606at2759"/>
<evidence type="ECO:0000256" key="3">
    <source>
        <dbReference type="ARBA" id="ARBA00022515"/>
    </source>
</evidence>
<evidence type="ECO:0000313" key="12">
    <source>
        <dbReference type="Proteomes" id="UP000030653"/>
    </source>
</evidence>
<evidence type="ECO:0000313" key="11">
    <source>
        <dbReference type="EMBL" id="EJU02110.1"/>
    </source>
</evidence>
<gene>
    <name evidence="11" type="ORF">DACRYDRAFT_88608</name>
</gene>
<evidence type="ECO:0000256" key="7">
    <source>
        <dbReference type="ARBA" id="ARBA00022723"/>
    </source>
</evidence>
<keyword evidence="7" id="KW-0479">Metal-binding</keyword>
<dbReference type="AlphaFoldDB" id="M5G1M1"/>
<name>M5G1M1_DACPD</name>
<keyword evidence="12" id="KW-1185">Reference proteome</keyword>
<evidence type="ECO:0000256" key="10">
    <source>
        <dbReference type="RuleBase" id="RU003514"/>
    </source>
</evidence>
<dbReference type="STRING" id="1858805.M5G1M1"/>
<dbReference type="HOGENOM" id="CLU_028288_1_0_1"/>
<dbReference type="FunFam" id="3.90.920.10:FF:000003">
    <property type="entry name" value="DNA primase"/>
    <property type="match status" value="1"/>
</dbReference>
<evidence type="ECO:0000256" key="1">
    <source>
        <dbReference type="ARBA" id="ARBA00009762"/>
    </source>
</evidence>
<evidence type="ECO:0000256" key="2">
    <source>
        <dbReference type="ARBA" id="ARBA00022478"/>
    </source>
</evidence>
<dbReference type="SUPFAM" id="SSF56747">
    <property type="entry name" value="Prim-pol domain"/>
    <property type="match status" value="1"/>
</dbReference>
<keyword evidence="5" id="KW-0548">Nucleotidyltransferase</keyword>
<accession>M5G1M1</accession>
<dbReference type="GO" id="GO:0046872">
    <property type="term" value="F:metal ion binding"/>
    <property type="evidence" value="ECO:0007669"/>
    <property type="project" value="UniProtKB-KW"/>
</dbReference>
<dbReference type="PANTHER" id="PTHR10536">
    <property type="entry name" value="DNA PRIMASE SMALL SUBUNIT"/>
    <property type="match status" value="1"/>
</dbReference>
<dbReference type="Pfam" id="PF01896">
    <property type="entry name" value="DNA_primase_S"/>
    <property type="match status" value="1"/>
</dbReference>
<evidence type="ECO:0000256" key="9">
    <source>
        <dbReference type="ARBA" id="ARBA00023163"/>
    </source>
</evidence>
<dbReference type="OMA" id="NVTRGFN"/>
<keyword evidence="8" id="KW-0862">Zinc</keyword>
<keyword evidence="3 10" id="KW-0639">Primosome</keyword>
<comment type="similarity">
    <text evidence="1 10">Belongs to the eukaryotic-type primase small subunit family.</text>
</comment>
<keyword evidence="2 10" id="KW-0240">DNA-directed RNA polymerase</keyword>
<dbReference type="Gene3D" id="3.90.920.10">
    <property type="entry name" value="DNA primase, PRIM domain"/>
    <property type="match status" value="1"/>
</dbReference>